<dbReference type="EMBL" id="SPLM01000108">
    <property type="protein sequence ID" value="TMW60005.1"/>
    <property type="molecule type" value="Genomic_DNA"/>
</dbReference>
<reference evidence="5" key="1">
    <citation type="submission" date="2019-03" db="EMBL/GenBank/DDBJ databases">
        <title>Long read genome sequence of the mycoparasitic Pythium oligandrum ATCC 38472 isolated from sugarbeet rhizosphere.</title>
        <authorList>
            <person name="Gaulin E."/>
        </authorList>
    </citation>
    <scope>NUCLEOTIDE SEQUENCE</scope>
    <source>
        <strain evidence="5">ATCC 38472_TT</strain>
    </source>
</reference>
<dbReference type="Proteomes" id="UP000794436">
    <property type="component" value="Unassembled WGS sequence"/>
</dbReference>
<feature type="compositionally biased region" description="Acidic residues" evidence="3">
    <location>
        <begin position="61"/>
        <end position="72"/>
    </location>
</feature>
<dbReference type="SUPFAM" id="SSF54928">
    <property type="entry name" value="RNA-binding domain, RBD"/>
    <property type="match status" value="1"/>
</dbReference>
<dbReference type="GO" id="GO:0006406">
    <property type="term" value="P:mRNA export from nucleus"/>
    <property type="evidence" value="ECO:0007669"/>
    <property type="project" value="TreeGrafter"/>
</dbReference>
<keyword evidence="1 2" id="KW-0694">RNA-binding</keyword>
<dbReference type="InterPro" id="IPR012677">
    <property type="entry name" value="Nucleotide-bd_a/b_plait_sf"/>
</dbReference>
<feature type="domain" description="RRM" evidence="4">
    <location>
        <begin position="118"/>
        <end position="195"/>
    </location>
</feature>
<dbReference type="InterPro" id="IPR025715">
    <property type="entry name" value="FoP_C"/>
</dbReference>
<dbReference type="Gene3D" id="3.30.70.330">
    <property type="match status" value="1"/>
</dbReference>
<dbReference type="SMART" id="SM01218">
    <property type="entry name" value="FoP_duplication"/>
    <property type="match status" value="1"/>
</dbReference>
<evidence type="ECO:0000313" key="6">
    <source>
        <dbReference type="Proteomes" id="UP000794436"/>
    </source>
</evidence>
<evidence type="ECO:0000259" key="4">
    <source>
        <dbReference type="PROSITE" id="PS50102"/>
    </source>
</evidence>
<dbReference type="InterPro" id="IPR035979">
    <property type="entry name" value="RBD_domain_sf"/>
</dbReference>
<comment type="caution">
    <text evidence="5">The sequence shown here is derived from an EMBL/GenBank/DDBJ whole genome shotgun (WGS) entry which is preliminary data.</text>
</comment>
<dbReference type="Pfam" id="PF13865">
    <property type="entry name" value="FoP_duplication"/>
    <property type="match status" value="1"/>
</dbReference>
<dbReference type="PANTHER" id="PTHR19965">
    <property type="entry name" value="RNA AND EXPORT FACTOR BINDING PROTEIN"/>
    <property type="match status" value="1"/>
</dbReference>
<evidence type="ECO:0000256" key="1">
    <source>
        <dbReference type="ARBA" id="ARBA00022884"/>
    </source>
</evidence>
<keyword evidence="6" id="KW-1185">Reference proteome</keyword>
<feature type="compositionally biased region" description="Basic and acidic residues" evidence="3">
    <location>
        <begin position="223"/>
        <end position="232"/>
    </location>
</feature>
<dbReference type="SMART" id="SM00360">
    <property type="entry name" value="RRM"/>
    <property type="match status" value="1"/>
</dbReference>
<dbReference type="GO" id="GO:0005634">
    <property type="term" value="C:nucleus"/>
    <property type="evidence" value="ECO:0007669"/>
    <property type="project" value="TreeGrafter"/>
</dbReference>
<dbReference type="Pfam" id="PF00076">
    <property type="entry name" value="RRM_1"/>
    <property type="match status" value="1"/>
</dbReference>
<evidence type="ECO:0000313" key="5">
    <source>
        <dbReference type="EMBL" id="TMW60005.1"/>
    </source>
</evidence>
<feature type="compositionally biased region" description="Gly residues" evidence="3">
    <location>
        <begin position="239"/>
        <end position="248"/>
    </location>
</feature>
<gene>
    <name evidence="5" type="ORF">Poli38472_000047</name>
</gene>
<dbReference type="InterPro" id="IPR051229">
    <property type="entry name" value="ALYREF_mRNA_export"/>
</dbReference>
<accession>A0A8K1CBZ0</accession>
<organism evidence="5 6">
    <name type="scientific">Pythium oligandrum</name>
    <name type="common">Mycoparasitic fungus</name>
    <dbReference type="NCBI Taxonomy" id="41045"/>
    <lineage>
        <taxon>Eukaryota</taxon>
        <taxon>Sar</taxon>
        <taxon>Stramenopiles</taxon>
        <taxon>Oomycota</taxon>
        <taxon>Peronosporomycetes</taxon>
        <taxon>Pythiales</taxon>
        <taxon>Pythiaceae</taxon>
        <taxon>Pythium</taxon>
    </lineage>
</organism>
<sequence>MSSILASLDMSLDDIIAKKKTNPDARPAKNYRPQQTGSAGPVRGNRRNHRRNEPYSRRGDGDDDLMDIEDDQPAASKKGPAAKRKAVVVKNKQQDKGGKKGSILSRLGKASNPANEGTKILVKNLQFDILEDEVRELFETVGKVTKAEIVYDRSGRSKGVARVWFAKRSDAEKAIKQYDGRTLDQQPMQITLDGDKNVRNGLFGTALSKREDDGVKFKVNLGGKKDQRDQKGRGRGRGGRGGGRGGGAPKTAEDLNDEMDTYMKDA</sequence>
<feature type="compositionally biased region" description="Basic and acidic residues" evidence="3">
    <location>
        <begin position="51"/>
        <end position="60"/>
    </location>
</feature>
<feature type="region of interest" description="Disordered" evidence="3">
    <location>
        <begin position="217"/>
        <end position="266"/>
    </location>
</feature>
<evidence type="ECO:0000256" key="2">
    <source>
        <dbReference type="PROSITE-ProRule" id="PRU00176"/>
    </source>
</evidence>
<dbReference type="AlphaFoldDB" id="A0A8K1CBZ0"/>
<proteinExistence type="predicted"/>
<dbReference type="CDD" id="cd12418">
    <property type="entry name" value="RRM_Aly_REF_like"/>
    <property type="match status" value="1"/>
</dbReference>
<dbReference type="InterPro" id="IPR000504">
    <property type="entry name" value="RRM_dom"/>
</dbReference>
<feature type="region of interest" description="Disordered" evidence="3">
    <location>
        <begin position="18"/>
        <end position="112"/>
    </location>
</feature>
<protein>
    <recommendedName>
        <fullName evidence="4">RRM domain-containing protein</fullName>
    </recommendedName>
</protein>
<dbReference type="PROSITE" id="PS50102">
    <property type="entry name" value="RRM"/>
    <property type="match status" value="1"/>
</dbReference>
<dbReference type="PANTHER" id="PTHR19965:SF35">
    <property type="entry name" value="RNA ANNEALING PROTEIN YRA1"/>
    <property type="match status" value="1"/>
</dbReference>
<feature type="compositionally biased region" description="Basic and acidic residues" evidence="3">
    <location>
        <begin position="18"/>
        <end position="27"/>
    </location>
</feature>
<evidence type="ECO:0000256" key="3">
    <source>
        <dbReference type="SAM" id="MobiDB-lite"/>
    </source>
</evidence>
<name>A0A8K1CBZ0_PYTOL</name>
<dbReference type="GO" id="GO:0003729">
    <property type="term" value="F:mRNA binding"/>
    <property type="evidence" value="ECO:0007669"/>
    <property type="project" value="TreeGrafter"/>
</dbReference>
<dbReference type="OrthoDB" id="346839at2759"/>